<evidence type="ECO:0000313" key="1">
    <source>
        <dbReference type="EMBL" id="ERJ30852.1"/>
    </source>
</evidence>
<proteinExistence type="predicted"/>
<dbReference type="RefSeq" id="WP_021093557.1">
    <property type="nucleotide sequence ID" value="NZ_ANNJ01000033.1"/>
</dbReference>
<evidence type="ECO:0000313" key="2">
    <source>
        <dbReference type="Proteomes" id="UP000016625"/>
    </source>
</evidence>
<accession>U2FJP6</accession>
<dbReference type="EMBL" id="ANNJ01000033">
    <property type="protein sequence ID" value="ERJ30852.1"/>
    <property type="molecule type" value="Genomic_DNA"/>
</dbReference>
<dbReference type="PATRIC" id="fig|1242965.3.peg.2003"/>
<sequence>MSELLINKIPTDENMVTIDDDLILDKKHFLSVNLNKQDKSAFFRFSTDLALFYFAKNLLYRALDKDCVPFLEFIPNLNNDIVNGVRLASKSCKFLIDIEDSSQILNIQNQYIEIDKSLFKEKVNIFFKNNYEENFVFLSFSDKTKLLNFSNFLLSLAKYGTIKKYEMIDEKNNKMAIVVG</sequence>
<comment type="caution">
    <text evidence="1">The sequence shown here is derived from an EMBL/GenBank/DDBJ whole genome shotgun (WGS) entry which is preliminary data.</text>
</comment>
<name>U2FJP6_9BACT</name>
<organism evidence="1 2">
    <name type="scientific">Campylobacter concisus UNSW2</name>
    <dbReference type="NCBI Taxonomy" id="1242965"/>
    <lineage>
        <taxon>Bacteria</taxon>
        <taxon>Pseudomonadati</taxon>
        <taxon>Campylobacterota</taxon>
        <taxon>Epsilonproteobacteria</taxon>
        <taxon>Campylobacterales</taxon>
        <taxon>Campylobacteraceae</taxon>
        <taxon>Campylobacter</taxon>
    </lineage>
</organism>
<gene>
    <name evidence="1" type="ORF">UNSW2_1982</name>
</gene>
<protein>
    <submittedName>
        <fullName evidence="1">Uncharacterized protein</fullName>
    </submittedName>
</protein>
<dbReference type="AlphaFoldDB" id="U2FJP6"/>
<reference evidence="1 2" key="1">
    <citation type="journal article" date="2013" name="BMC Genomics">
        <title>Comparative genomics of Campylobacter concisus isolates reveals genetic diversity and provides insights into disease association.</title>
        <authorList>
            <person name="Deshpande N.P."/>
            <person name="Kaakoush N.O."/>
            <person name="Wilkins M.R."/>
            <person name="Mitchell H.M."/>
        </authorList>
    </citation>
    <scope>NUCLEOTIDE SEQUENCE [LARGE SCALE GENOMIC DNA]</scope>
    <source>
        <strain evidence="1 2">UNSW2</strain>
    </source>
</reference>
<dbReference type="Proteomes" id="UP000016625">
    <property type="component" value="Unassembled WGS sequence"/>
</dbReference>